<keyword evidence="4 8" id="KW-0732">Signal</keyword>
<evidence type="ECO:0000256" key="3">
    <source>
        <dbReference type="ARBA" id="ARBA00012601"/>
    </source>
</evidence>
<evidence type="ECO:0000256" key="1">
    <source>
        <dbReference type="ARBA" id="ARBA00000966"/>
    </source>
</evidence>
<evidence type="ECO:0000313" key="10">
    <source>
        <dbReference type="EMBL" id="RDW66482.1"/>
    </source>
</evidence>
<protein>
    <recommendedName>
        <fullName evidence="3">cellulase</fullName>
        <ecNumber evidence="3">3.2.1.4</ecNumber>
    </recommendedName>
</protein>
<dbReference type="SMART" id="SM00236">
    <property type="entry name" value="fCBD"/>
    <property type="match status" value="1"/>
</dbReference>
<dbReference type="OrthoDB" id="5823761at2759"/>
<dbReference type="GO" id="GO:0005576">
    <property type="term" value="C:extracellular region"/>
    <property type="evidence" value="ECO:0007669"/>
    <property type="project" value="InterPro"/>
</dbReference>
<feature type="chain" id="PRO_5017741518" description="cellulase" evidence="8">
    <location>
        <begin position="19"/>
        <end position="403"/>
    </location>
</feature>
<dbReference type="PROSITE" id="PS00562">
    <property type="entry name" value="CBM1_1"/>
    <property type="match status" value="1"/>
</dbReference>
<dbReference type="STRING" id="1849047.A0A3D8QXF7"/>
<dbReference type="Pfam" id="PF00734">
    <property type="entry name" value="CBM_1"/>
    <property type="match status" value="1"/>
</dbReference>
<dbReference type="PANTHER" id="PTHR34142:SF1">
    <property type="entry name" value="GLYCOSIDE HYDROLASE FAMILY 5 DOMAIN-CONTAINING PROTEIN"/>
    <property type="match status" value="1"/>
</dbReference>
<comment type="caution">
    <text evidence="10">The sequence shown here is derived from an EMBL/GenBank/DDBJ whole genome shotgun (WGS) entry which is preliminary data.</text>
</comment>
<proteinExistence type="inferred from homology"/>
<evidence type="ECO:0000256" key="4">
    <source>
        <dbReference type="ARBA" id="ARBA00022729"/>
    </source>
</evidence>
<name>A0A3D8QXF7_9HELO</name>
<keyword evidence="5 7" id="KW-0378">Hydrolase</keyword>
<dbReference type="InterPro" id="IPR000254">
    <property type="entry name" value="CBD"/>
</dbReference>
<evidence type="ECO:0000256" key="2">
    <source>
        <dbReference type="ARBA" id="ARBA00005641"/>
    </source>
</evidence>
<dbReference type="SUPFAM" id="SSF57180">
    <property type="entry name" value="Cellulose-binding domain"/>
    <property type="match status" value="1"/>
</dbReference>
<dbReference type="InterPro" id="IPR001547">
    <property type="entry name" value="Glyco_hydro_5"/>
</dbReference>
<evidence type="ECO:0000256" key="8">
    <source>
        <dbReference type="SAM" id="SignalP"/>
    </source>
</evidence>
<sequence>MKPSNLFPVSLLIALSNAQQVAYGQCGGQGWTGLTTCVSGYSCIVQSTWYSQCVPGAASSVTTSTTKASSSTLTTITTSKASSTSKTSTSTAPGAAATGFKWLGANEAGAEFGTAIPGVYGTDFIFASTAAIDTLMAEGYNIFRFPFMMERMAPGSVSGTLSAAYLANYSVPINHVTSKGGYAIIDPHNFGRYNGAVITDAAAFKTFWSNLASAFKDNSKVIFDTNNEFHDEDISNILALDQAAIDGIRGVGATSQYIFAEGNSYSAAWFWNTTSDALKALVDPQGKLIYEMHLYLDSDNSGTSSTCYSSTVGVDRIVGATEWLRNNGKLGVLGEFAGGNNDVCLTAVKGLLQHMKDNSDVWLGALWWAAGPWWGSYIYSFEPPSGVGYTYYDATLKAFLPSA</sequence>
<feature type="domain" description="CBM1" evidence="9">
    <location>
        <begin position="18"/>
        <end position="54"/>
    </location>
</feature>
<dbReference type="EMBL" id="PDLM01000011">
    <property type="protein sequence ID" value="RDW66482.1"/>
    <property type="molecule type" value="Genomic_DNA"/>
</dbReference>
<evidence type="ECO:0000256" key="7">
    <source>
        <dbReference type="RuleBase" id="RU361153"/>
    </source>
</evidence>
<reference evidence="10 11" key="1">
    <citation type="journal article" date="2018" name="IMA Fungus">
        <title>IMA Genome-F 9: Draft genome sequence of Annulohypoxylon stygium, Aspergillus mulundensis, Berkeleyomyces basicola (syn. Thielaviopsis basicola), Ceratocystis smalleyi, two Cercospora beticola strains, Coleophoma cylindrospora, Fusarium fracticaudum, Phialophora cf. hyalina, and Morchella septimelata.</title>
        <authorList>
            <person name="Wingfield B.D."/>
            <person name="Bills G.F."/>
            <person name="Dong Y."/>
            <person name="Huang W."/>
            <person name="Nel W.J."/>
            <person name="Swalarsk-Parry B.S."/>
            <person name="Vaghefi N."/>
            <person name="Wilken P.M."/>
            <person name="An Z."/>
            <person name="de Beer Z.W."/>
            <person name="De Vos L."/>
            <person name="Chen L."/>
            <person name="Duong T.A."/>
            <person name="Gao Y."/>
            <person name="Hammerbacher A."/>
            <person name="Kikkert J.R."/>
            <person name="Li Y."/>
            <person name="Li H."/>
            <person name="Li K."/>
            <person name="Li Q."/>
            <person name="Liu X."/>
            <person name="Ma X."/>
            <person name="Naidoo K."/>
            <person name="Pethybridge S.J."/>
            <person name="Sun J."/>
            <person name="Steenkamp E.T."/>
            <person name="van der Nest M.A."/>
            <person name="van Wyk S."/>
            <person name="Wingfield M.J."/>
            <person name="Xiong C."/>
            <person name="Yue Q."/>
            <person name="Zhang X."/>
        </authorList>
    </citation>
    <scope>NUCLEOTIDE SEQUENCE [LARGE SCALE GENOMIC DNA]</scope>
    <source>
        <strain evidence="10 11">BP6252</strain>
    </source>
</reference>
<dbReference type="EC" id="3.2.1.4" evidence="3"/>
<comment type="catalytic activity">
    <reaction evidence="1">
        <text>Endohydrolysis of (1-&gt;4)-beta-D-glucosidic linkages in cellulose, lichenin and cereal beta-D-glucans.</text>
        <dbReference type="EC" id="3.2.1.4"/>
    </reaction>
</comment>
<feature type="signal peptide" evidence="8">
    <location>
        <begin position="1"/>
        <end position="18"/>
    </location>
</feature>
<keyword evidence="11" id="KW-1185">Reference proteome</keyword>
<dbReference type="SUPFAM" id="SSF51445">
    <property type="entry name" value="(Trans)glycosidases"/>
    <property type="match status" value="1"/>
</dbReference>
<dbReference type="GO" id="GO:0008810">
    <property type="term" value="F:cellulase activity"/>
    <property type="evidence" value="ECO:0007669"/>
    <property type="project" value="UniProtKB-EC"/>
</dbReference>
<dbReference type="InterPro" id="IPR035971">
    <property type="entry name" value="CBD_sf"/>
</dbReference>
<dbReference type="InterPro" id="IPR017853">
    <property type="entry name" value="GH"/>
</dbReference>
<dbReference type="GO" id="GO:0009251">
    <property type="term" value="P:glucan catabolic process"/>
    <property type="evidence" value="ECO:0007669"/>
    <property type="project" value="TreeGrafter"/>
</dbReference>
<dbReference type="Gene3D" id="3.20.20.80">
    <property type="entry name" value="Glycosidases"/>
    <property type="match status" value="1"/>
</dbReference>
<dbReference type="PANTHER" id="PTHR34142">
    <property type="entry name" value="ENDO-BETA-1,4-GLUCANASE A"/>
    <property type="match status" value="1"/>
</dbReference>
<keyword evidence="6 7" id="KW-0326">Glycosidase</keyword>
<dbReference type="GO" id="GO:0030248">
    <property type="term" value="F:cellulose binding"/>
    <property type="evidence" value="ECO:0007669"/>
    <property type="project" value="InterPro"/>
</dbReference>
<comment type="similarity">
    <text evidence="2 7">Belongs to the glycosyl hydrolase 5 (cellulase A) family.</text>
</comment>
<dbReference type="PROSITE" id="PS51164">
    <property type="entry name" value="CBM1_2"/>
    <property type="match status" value="1"/>
</dbReference>
<evidence type="ECO:0000259" key="9">
    <source>
        <dbReference type="PROSITE" id="PS51164"/>
    </source>
</evidence>
<dbReference type="AlphaFoldDB" id="A0A3D8QXF7"/>
<accession>A0A3D8QXF7</accession>
<evidence type="ECO:0000256" key="6">
    <source>
        <dbReference type="ARBA" id="ARBA00023295"/>
    </source>
</evidence>
<dbReference type="Pfam" id="PF00150">
    <property type="entry name" value="Cellulase"/>
    <property type="match status" value="1"/>
</dbReference>
<gene>
    <name evidence="10" type="ORF">BP6252_10117</name>
</gene>
<organism evidence="10 11">
    <name type="scientific">Coleophoma cylindrospora</name>
    <dbReference type="NCBI Taxonomy" id="1849047"/>
    <lineage>
        <taxon>Eukaryota</taxon>
        <taxon>Fungi</taxon>
        <taxon>Dikarya</taxon>
        <taxon>Ascomycota</taxon>
        <taxon>Pezizomycotina</taxon>
        <taxon>Leotiomycetes</taxon>
        <taxon>Helotiales</taxon>
        <taxon>Dermateaceae</taxon>
        <taxon>Coleophoma</taxon>
    </lineage>
</organism>
<evidence type="ECO:0000256" key="5">
    <source>
        <dbReference type="ARBA" id="ARBA00022801"/>
    </source>
</evidence>
<dbReference type="Proteomes" id="UP000256645">
    <property type="component" value="Unassembled WGS sequence"/>
</dbReference>
<evidence type="ECO:0000313" key="11">
    <source>
        <dbReference type="Proteomes" id="UP000256645"/>
    </source>
</evidence>